<gene>
    <name evidence="3" type="ORF">RDB_LOCUS68086</name>
</gene>
<protein>
    <submittedName>
        <fullName evidence="3">Uncharacterized protein</fullName>
    </submittedName>
</protein>
<accession>A0A8H3AA19</accession>
<name>A0A8H3AA19_9AGAM</name>
<sequence length="144" mass="15888">MSSSYTSSHTGLPEASSKDQTQSSRSNWASTSEPGDPDGPETNIASHAVETCQPHLRYPQPVHTASPLLTHDSEGDTWAINQYITSDPRFRDSTLVFPRIHQPSNPSYPFWKRYRITLLTMLATLIALGFVLAAIVGSITTKNE</sequence>
<evidence type="ECO:0000313" key="3">
    <source>
        <dbReference type="EMBL" id="CAE6410696.1"/>
    </source>
</evidence>
<feature type="compositionally biased region" description="Polar residues" evidence="1">
    <location>
        <begin position="1"/>
        <end position="10"/>
    </location>
</feature>
<proteinExistence type="predicted"/>
<dbReference type="AlphaFoldDB" id="A0A8H3AA19"/>
<reference evidence="3" key="1">
    <citation type="submission" date="2021-01" db="EMBL/GenBank/DDBJ databases">
        <authorList>
            <person name="Kaushik A."/>
        </authorList>
    </citation>
    <scope>NUCLEOTIDE SEQUENCE</scope>
    <source>
        <strain evidence="3">AG1-1C</strain>
    </source>
</reference>
<dbReference type="EMBL" id="CAJMWS010000312">
    <property type="protein sequence ID" value="CAE6410696.1"/>
    <property type="molecule type" value="Genomic_DNA"/>
</dbReference>
<keyword evidence="2" id="KW-0472">Membrane</keyword>
<evidence type="ECO:0000313" key="4">
    <source>
        <dbReference type="Proteomes" id="UP000663846"/>
    </source>
</evidence>
<organism evidence="3 4">
    <name type="scientific">Rhizoctonia solani</name>
    <dbReference type="NCBI Taxonomy" id="456999"/>
    <lineage>
        <taxon>Eukaryota</taxon>
        <taxon>Fungi</taxon>
        <taxon>Dikarya</taxon>
        <taxon>Basidiomycota</taxon>
        <taxon>Agaricomycotina</taxon>
        <taxon>Agaricomycetes</taxon>
        <taxon>Cantharellales</taxon>
        <taxon>Ceratobasidiaceae</taxon>
        <taxon>Rhizoctonia</taxon>
    </lineage>
</organism>
<evidence type="ECO:0000256" key="2">
    <source>
        <dbReference type="SAM" id="Phobius"/>
    </source>
</evidence>
<feature type="transmembrane region" description="Helical" evidence="2">
    <location>
        <begin position="116"/>
        <end position="139"/>
    </location>
</feature>
<feature type="region of interest" description="Disordered" evidence="1">
    <location>
        <begin position="1"/>
        <end position="72"/>
    </location>
</feature>
<feature type="compositionally biased region" description="Polar residues" evidence="1">
    <location>
        <begin position="18"/>
        <end position="33"/>
    </location>
</feature>
<comment type="caution">
    <text evidence="3">The sequence shown here is derived from an EMBL/GenBank/DDBJ whole genome shotgun (WGS) entry which is preliminary data.</text>
</comment>
<keyword evidence="2" id="KW-1133">Transmembrane helix</keyword>
<evidence type="ECO:0000256" key="1">
    <source>
        <dbReference type="SAM" id="MobiDB-lite"/>
    </source>
</evidence>
<keyword evidence="2" id="KW-0812">Transmembrane</keyword>
<dbReference type="Proteomes" id="UP000663846">
    <property type="component" value="Unassembled WGS sequence"/>
</dbReference>